<comment type="caution">
    <text evidence="1">The sequence shown here is derived from an EMBL/GenBank/DDBJ whole genome shotgun (WGS) entry which is preliminary data.</text>
</comment>
<dbReference type="EMBL" id="JBHSYQ010000005">
    <property type="protein sequence ID" value="MFC6998437.1"/>
    <property type="molecule type" value="Genomic_DNA"/>
</dbReference>
<evidence type="ECO:0000313" key="1">
    <source>
        <dbReference type="EMBL" id="MFC6998437.1"/>
    </source>
</evidence>
<protein>
    <recommendedName>
        <fullName evidence="3">Lipoprotein</fullName>
    </recommendedName>
</protein>
<dbReference type="PROSITE" id="PS51257">
    <property type="entry name" value="PROKAR_LIPOPROTEIN"/>
    <property type="match status" value="1"/>
</dbReference>
<dbReference type="Proteomes" id="UP001596405">
    <property type="component" value="Unassembled WGS sequence"/>
</dbReference>
<proteinExistence type="predicted"/>
<evidence type="ECO:0000313" key="2">
    <source>
        <dbReference type="Proteomes" id="UP001596405"/>
    </source>
</evidence>
<accession>A0ABW2DKN7</accession>
<gene>
    <name evidence="1" type="ORF">ACFQHR_12430</name>
</gene>
<sequence length="98" mass="11426">MKKILLTLAFSSALLSCNNDQKKAEEVIIKYEKENLPYIKGYESVAFDKLTLIQDKDNVPQRYRILHKFRIGNEGYLVKRRYHLDLALSNVTHAVTLE</sequence>
<reference evidence="2" key="1">
    <citation type="journal article" date="2019" name="Int. J. Syst. Evol. Microbiol.">
        <title>The Global Catalogue of Microorganisms (GCM) 10K type strain sequencing project: providing services to taxonomists for standard genome sequencing and annotation.</title>
        <authorList>
            <consortium name="The Broad Institute Genomics Platform"/>
            <consortium name="The Broad Institute Genome Sequencing Center for Infectious Disease"/>
            <person name="Wu L."/>
            <person name="Ma J."/>
        </authorList>
    </citation>
    <scope>NUCLEOTIDE SEQUENCE [LARGE SCALE GENOMIC DNA]</scope>
    <source>
        <strain evidence="2">CGMCC 4.7393</strain>
    </source>
</reference>
<evidence type="ECO:0008006" key="3">
    <source>
        <dbReference type="Google" id="ProtNLM"/>
    </source>
</evidence>
<name>A0ABW2DKN7_9BACT</name>
<organism evidence="1 2">
    <name type="scientific">Rufibacter roseus</name>
    <dbReference type="NCBI Taxonomy" id="1567108"/>
    <lineage>
        <taxon>Bacteria</taxon>
        <taxon>Pseudomonadati</taxon>
        <taxon>Bacteroidota</taxon>
        <taxon>Cytophagia</taxon>
        <taxon>Cytophagales</taxon>
        <taxon>Hymenobacteraceae</taxon>
        <taxon>Rufibacter</taxon>
    </lineage>
</organism>
<keyword evidence="2" id="KW-1185">Reference proteome</keyword>
<dbReference type="RefSeq" id="WP_066617559.1">
    <property type="nucleotide sequence ID" value="NZ_JBHSYQ010000005.1"/>
</dbReference>